<reference evidence="3 4" key="1">
    <citation type="submission" date="2022-12" db="EMBL/GenBank/DDBJ databases">
        <title>Complete genome sequencing of Dickeya lacustris type strain LMG30899.</title>
        <authorList>
            <person name="Dobhal S."/>
            <person name="Arizala D."/>
            <person name="Arif M."/>
        </authorList>
    </citation>
    <scope>NUCLEOTIDE SEQUENCE [LARGE SCALE GENOMIC DNA]</scope>
    <source>
        <strain evidence="3 4">LMG30899</strain>
    </source>
</reference>
<feature type="transmembrane region" description="Helical" evidence="1">
    <location>
        <begin position="120"/>
        <end position="144"/>
    </location>
</feature>
<dbReference type="InterPro" id="IPR058581">
    <property type="entry name" value="TM_HPP"/>
</dbReference>
<proteinExistence type="predicted"/>
<gene>
    <name evidence="3" type="ORF">O1Q98_13025</name>
</gene>
<keyword evidence="1" id="KW-0472">Membrane</keyword>
<evidence type="ECO:0000313" key="3">
    <source>
        <dbReference type="EMBL" id="WFN54586.1"/>
    </source>
</evidence>
<feature type="transmembrane region" description="Helical" evidence="1">
    <location>
        <begin position="31"/>
        <end position="49"/>
    </location>
</feature>
<protein>
    <submittedName>
        <fullName evidence="3">HPP family protein</fullName>
    </submittedName>
</protein>
<feature type="transmembrane region" description="Helical" evidence="1">
    <location>
        <begin position="61"/>
        <end position="78"/>
    </location>
</feature>
<keyword evidence="1" id="KW-1133">Transmembrane helix</keyword>
<dbReference type="Proteomes" id="UP001219630">
    <property type="component" value="Chromosome"/>
</dbReference>
<sequence>MIRKWVFPLVSGLGAALAIGLLSYVDSLQSGWILLMAPFGATTVLVFGVPTSPLARPKNVILGHVITALIGVCFVQWGDVNPLTLALATGLAVSAMLLTGTTHPPAGANPLLIMLTGQSWSFLLTPVLVGAVIIVLLGSVVNILRRHPMWQRFTVQKAD</sequence>
<accession>A0ABY8G3S9</accession>
<dbReference type="Pfam" id="PF04982">
    <property type="entry name" value="TM_HPP"/>
    <property type="match status" value="1"/>
</dbReference>
<dbReference type="EMBL" id="CP114280">
    <property type="protein sequence ID" value="WFN54586.1"/>
    <property type="molecule type" value="Genomic_DNA"/>
</dbReference>
<evidence type="ECO:0000256" key="1">
    <source>
        <dbReference type="SAM" id="Phobius"/>
    </source>
</evidence>
<dbReference type="PANTHER" id="PTHR33741:SF5">
    <property type="entry name" value="TRANSMEMBRANE PROTEIN DDB_G0269096-RELATED"/>
    <property type="match status" value="1"/>
</dbReference>
<evidence type="ECO:0000259" key="2">
    <source>
        <dbReference type="Pfam" id="PF04982"/>
    </source>
</evidence>
<dbReference type="RefSeq" id="WP_125260947.1">
    <property type="nucleotide sequence ID" value="NZ_CP114280.1"/>
</dbReference>
<keyword evidence="4" id="KW-1185">Reference proteome</keyword>
<evidence type="ECO:0000313" key="4">
    <source>
        <dbReference type="Proteomes" id="UP001219630"/>
    </source>
</evidence>
<dbReference type="InterPro" id="IPR007065">
    <property type="entry name" value="HPP"/>
</dbReference>
<keyword evidence="1" id="KW-0812">Transmembrane</keyword>
<name>A0ABY8G3S9_9GAMM</name>
<feature type="domain" description="HPP transmembrane region" evidence="2">
    <location>
        <begin position="9"/>
        <end position="145"/>
    </location>
</feature>
<feature type="transmembrane region" description="Helical" evidence="1">
    <location>
        <begin position="5"/>
        <end position="25"/>
    </location>
</feature>
<organism evidence="3 4">
    <name type="scientific">Dickeya lacustris</name>
    <dbReference type="NCBI Taxonomy" id="2259638"/>
    <lineage>
        <taxon>Bacteria</taxon>
        <taxon>Pseudomonadati</taxon>
        <taxon>Pseudomonadota</taxon>
        <taxon>Gammaproteobacteria</taxon>
        <taxon>Enterobacterales</taxon>
        <taxon>Pectobacteriaceae</taxon>
        <taxon>Dickeya</taxon>
    </lineage>
</organism>
<dbReference type="PANTHER" id="PTHR33741">
    <property type="entry name" value="TRANSMEMBRANE PROTEIN DDB_G0269096-RELATED"/>
    <property type="match status" value="1"/>
</dbReference>